<dbReference type="EMBL" id="JRYB01000001">
    <property type="protein sequence ID" value="OIJ42215.1"/>
    <property type="molecule type" value="Genomic_DNA"/>
</dbReference>
<proteinExistence type="predicted"/>
<dbReference type="Proteomes" id="UP000180246">
    <property type="component" value="Unassembled WGS sequence"/>
</dbReference>
<reference evidence="1 2" key="1">
    <citation type="submission" date="2014-10" db="EMBL/GenBank/DDBJ databases">
        <authorList>
            <person name="Seo M.-J."/>
            <person name="Seok Y.J."/>
            <person name="Cha I.-T."/>
        </authorList>
    </citation>
    <scope>NUCLEOTIDE SEQUENCE [LARGE SCALE GENOMIC DNA]</scope>
    <source>
        <strain evidence="1 2">NEU</strain>
    </source>
</reference>
<protein>
    <submittedName>
        <fullName evidence="1">Uncharacterized protein</fullName>
    </submittedName>
</protein>
<evidence type="ECO:0000313" key="2">
    <source>
        <dbReference type="Proteomes" id="UP000180246"/>
    </source>
</evidence>
<gene>
    <name evidence="1" type="ORF">LO55_1265</name>
</gene>
<comment type="caution">
    <text evidence="1">The sequence shown here is derived from an EMBL/GenBank/DDBJ whole genome shotgun (WGS) entry which is preliminary data.</text>
</comment>
<accession>A0A1S2NAZ2</accession>
<evidence type="ECO:0000313" key="1">
    <source>
        <dbReference type="EMBL" id="OIJ42215.1"/>
    </source>
</evidence>
<sequence length="63" mass="6981">MFNVERLAYSVPQFATTFFQYNGMAPFAHEGVRKALTTSVERFLSHRLAKQSVDTNAGSGIPS</sequence>
<dbReference type="AlphaFoldDB" id="A0A1S2NAZ2"/>
<name>A0A1S2NAZ2_9BURK</name>
<organism evidence="1 2">
    <name type="scientific">Massilia timonae</name>
    <dbReference type="NCBI Taxonomy" id="47229"/>
    <lineage>
        <taxon>Bacteria</taxon>
        <taxon>Pseudomonadati</taxon>
        <taxon>Pseudomonadota</taxon>
        <taxon>Betaproteobacteria</taxon>
        <taxon>Burkholderiales</taxon>
        <taxon>Oxalobacteraceae</taxon>
        <taxon>Telluria group</taxon>
        <taxon>Massilia</taxon>
    </lineage>
</organism>